<evidence type="ECO:0000259" key="1">
    <source>
        <dbReference type="Pfam" id="PF01642"/>
    </source>
</evidence>
<dbReference type="Gene3D" id="3.20.20.240">
    <property type="entry name" value="Methylmalonyl-CoA mutase"/>
    <property type="match status" value="1"/>
</dbReference>
<comment type="caution">
    <text evidence="2">The sequence shown here is derived from an EMBL/GenBank/DDBJ whole genome shotgun (WGS) entry which is preliminary data.</text>
</comment>
<organism evidence="2">
    <name type="scientific">marine sediment metagenome</name>
    <dbReference type="NCBI Taxonomy" id="412755"/>
    <lineage>
        <taxon>unclassified sequences</taxon>
        <taxon>metagenomes</taxon>
        <taxon>ecological metagenomes</taxon>
    </lineage>
</organism>
<dbReference type="InterPro" id="IPR016176">
    <property type="entry name" value="Cbl-dep_enz_cat"/>
</dbReference>
<evidence type="ECO:0000313" key="2">
    <source>
        <dbReference type="EMBL" id="GAG38864.1"/>
    </source>
</evidence>
<feature type="domain" description="Methylmalonyl-CoA mutase alpha/beta chain catalytic" evidence="1">
    <location>
        <begin position="1"/>
        <end position="136"/>
    </location>
</feature>
<dbReference type="Pfam" id="PF01642">
    <property type="entry name" value="MM_CoA_mutase"/>
    <property type="match status" value="1"/>
</dbReference>
<dbReference type="GO" id="GO:0031419">
    <property type="term" value="F:cobalamin binding"/>
    <property type="evidence" value="ECO:0007669"/>
    <property type="project" value="InterPro"/>
</dbReference>
<dbReference type="InterPro" id="IPR006099">
    <property type="entry name" value="MeMalonylCoA_mutase_a/b_cat"/>
</dbReference>
<accession>X0X6K3</accession>
<protein>
    <recommendedName>
        <fullName evidence="1">Methylmalonyl-CoA mutase alpha/beta chain catalytic domain-containing protein</fullName>
    </recommendedName>
</protein>
<sequence>IEEGIQKYIDKIDEMGGALEAIKKGYIQEEIVRSAYNYQKAVDYGEQVVVGVNEFATEEEPTPRLLEIDEGVEKRQIDRLRKLKRERDNEKVSRVLDKVRKVAESDENIMPVLIEAVKAYATVGEITDALRDVFGEYRQPSII</sequence>
<dbReference type="PANTHER" id="PTHR48101">
    <property type="entry name" value="METHYLMALONYL-COA MUTASE, MITOCHONDRIAL-RELATED"/>
    <property type="match status" value="1"/>
</dbReference>
<reference evidence="2" key="1">
    <citation type="journal article" date="2014" name="Front. Microbiol.">
        <title>High frequency of phylogenetically diverse reductive dehalogenase-homologous genes in deep subseafloor sedimentary metagenomes.</title>
        <authorList>
            <person name="Kawai M."/>
            <person name="Futagami T."/>
            <person name="Toyoda A."/>
            <person name="Takaki Y."/>
            <person name="Nishi S."/>
            <person name="Hori S."/>
            <person name="Arai W."/>
            <person name="Tsubouchi T."/>
            <person name="Morono Y."/>
            <person name="Uchiyama I."/>
            <person name="Ito T."/>
            <person name="Fujiyama A."/>
            <person name="Inagaki F."/>
            <person name="Takami H."/>
        </authorList>
    </citation>
    <scope>NUCLEOTIDE SEQUENCE</scope>
    <source>
        <strain evidence="2">Expedition CK06-06</strain>
    </source>
</reference>
<dbReference type="SUPFAM" id="SSF51703">
    <property type="entry name" value="Cobalamin (vitamin B12)-dependent enzymes"/>
    <property type="match status" value="1"/>
</dbReference>
<proteinExistence type="predicted"/>
<dbReference type="AlphaFoldDB" id="X0X6K3"/>
<dbReference type="EMBL" id="BARS01049982">
    <property type="protein sequence ID" value="GAG38864.1"/>
    <property type="molecule type" value="Genomic_DNA"/>
</dbReference>
<feature type="non-terminal residue" evidence="2">
    <location>
        <position position="1"/>
    </location>
</feature>
<gene>
    <name evidence="2" type="ORF">S01H1_74686</name>
</gene>
<dbReference type="GO" id="GO:0016866">
    <property type="term" value="F:intramolecular transferase activity"/>
    <property type="evidence" value="ECO:0007669"/>
    <property type="project" value="InterPro"/>
</dbReference>
<dbReference type="PANTHER" id="PTHR48101:SF1">
    <property type="entry name" value="METHYLMALONYL-COA MUTASE, LARGE SUBUNIT"/>
    <property type="match status" value="1"/>
</dbReference>
<name>X0X6K3_9ZZZZ</name>